<evidence type="ECO:0000313" key="4">
    <source>
        <dbReference type="Proteomes" id="UP000265515"/>
    </source>
</evidence>
<feature type="compositionally biased region" description="Gly residues" evidence="1">
    <location>
        <begin position="15"/>
        <end position="47"/>
    </location>
</feature>
<dbReference type="EMBL" id="BFEA01000221">
    <property type="protein sequence ID" value="GBG75293.1"/>
    <property type="molecule type" value="Genomic_DNA"/>
</dbReference>
<dbReference type="Pfam" id="PF25349">
    <property type="entry name" value="PH_PHS1"/>
    <property type="match status" value="1"/>
</dbReference>
<dbReference type="OrthoDB" id="1864854at2759"/>
<comment type="caution">
    <text evidence="3">The sequence shown here is derived from an EMBL/GenBank/DDBJ whole genome shotgun (WGS) entry which is preliminary data.</text>
</comment>
<evidence type="ECO:0000259" key="2">
    <source>
        <dbReference type="Pfam" id="PF25349"/>
    </source>
</evidence>
<proteinExistence type="predicted"/>
<accession>A0A388KZB2</accession>
<dbReference type="InterPro" id="IPR057619">
    <property type="entry name" value="PH_PHS1"/>
</dbReference>
<dbReference type="Proteomes" id="UP000265515">
    <property type="component" value="Unassembled WGS sequence"/>
</dbReference>
<name>A0A388KZB2_CHABU</name>
<feature type="compositionally biased region" description="Acidic residues" evidence="1">
    <location>
        <begin position="112"/>
        <end position="123"/>
    </location>
</feature>
<reference evidence="3 4" key="1">
    <citation type="journal article" date="2018" name="Cell">
        <title>The Chara Genome: Secondary Complexity and Implications for Plant Terrestrialization.</title>
        <authorList>
            <person name="Nishiyama T."/>
            <person name="Sakayama H."/>
            <person name="Vries J.D."/>
            <person name="Buschmann H."/>
            <person name="Saint-Marcoux D."/>
            <person name="Ullrich K.K."/>
            <person name="Haas F.B."/>
            <person name="Vanderstraeten L."/>
            <person name="Becker D."/>
            <person name="Lang D."/>
            <person name="Vosolsobe S."/>
            <person name="Rombauts S."/>
            <person name="Wilhelmsson P.K.I."/>
            <person name="Janitza P."/>
            <person name="Kern R."/>
            <person name="Heyl A."/>
            <person name="Rumpler F."/>
            <person name="Villalobos L.I.A.C."/>
            <person name="Clay J.M."/>
            <person name="Skokan R."/>
            <person name="Toyoda A."/>
            <person name="Suzuki Y."/>
            <person name="Kagoshima H."/>
            <person name="Schijlen E."/>
            <person name="Tajeshwar N."/>
            <person name="Catarino B."/>
            <person name="Hetherington A.J."/>
            <person name="Saltykova A."/>
            <person name="Bonnot C."/>
            <person name="Breuninger H."/>
            <person name="Symeonidi A."/>
            <person name="Radhakrishnan G.V."/>
            <person name="Van Nieuwerburgh F."/>
            <person name="Deforce D."/>
            <person name="Chang C."/>
            <person name="Karol K.G."/>
            <person name="Hedrich R."/>
            <person name="Ulvskov P."/>
            <person name="Glockner G."/>
            <person name="Delwiche C.F."/>
            <person name="Petrasek J."/>
            <person name="Van de Peer Y."/>
            <person name="Friml J."/>
            <person name="Beilby M."/>
            <person name="Dolan L."/>
            <person name="Kohara Y."/>
            <person name="Sugano S."/>
            <person name="Fujiyama A."/>
            <person name="Delaux P.-M."/>
            <person name="Quint M."/>
            <person name="TheiBen G."/>
            <person name="Hagemann M."/>
            <person name="Harholt J."/>
            <person name="Dunand C."/>
            <person name="Zachgo S."/>
            <person name="Langdale J."/>
            <person name="Maumus F."/>
            <person name="Straeten D.V.D."/>
            <person name="Gould S.B."/>
            <person name="Rensing S.A."/>
        </authorList>
    </citation>
    <scope>NUCLEOTIDE SEQUENCE [LARGE SCALE GENOMIC DNA]</scope>
    <source>
        <strain evidence="3 4">S276</strain>
    </source>
</reference>
<protein>
    <recommendedName>
        <fullName evidence="2">Poor homologous synapsis 1 PH domain-containing protein</fullName>
    </recommendedName>
</protein>
<gene>
    <name evidence="3" type="ORF">CBR_g19926</name>
</gene>
<dbReference type="AlphaFoldDB" id="A0A388KZB2"/>
<keyword evidence="4" id="KW-1185">Reference proteome</keyword>
<evidence type="ECO:0000256" key="1">
    <source>
        <dbReference type="SAM" id="MobiDB-lite"/>
    </source>
</evidence>
<sequence length="434" mass="46617">MGRFVPLKGMVQLGGSGTSAGGGGGGGSLIGGGGGGGGRGGGGGGWNRGLTKPRGTWLKTSGIATLTIIRRIDSRASTISIFVKGRLHEEHYISALKFIHSKPQGANGFGGGEEEEEEEEEEAVHDPVMATGGKLVGSKRAPLRGGEVKFNPLRKKAVIFGIQIDGSTQTSVNKFALGFDTVEDSLACFQTMQEIVRKEWHVMRTSMRKEHSGKVKEKKRKLQSSSQQSQPPVGNTIPSGLPFRHDNDQAVQAMLSGVEDTCSSGQGVNDGAWSEVVDERRSGVVMPATQSTLSVEENCTMHSGLSTQLPSGPLDGRADLELAGGQLMTAVNNDQALAITDNQLQSQWNVDGDEFIRTKIQEYLLDPNFHGTVIYMHSCIRGSRRENLGRDRAQSFRRDGSCSSEAQLRRRQHRQGARCGIYGGHWKAVSLNAS</sequence>
<organism evidence="3 4">
    <name type="scientific">Chara braunii</name>
    <name type="common">Braun's stonewort</name>
    <dbReference type="NCBI Taxonomy" id="69332"/>
    <lineage>
        <taxon>Eukaryota</taxon>
        <taxon>Viridiplantae</taxon>
        <taxon>Streptophyta</taxon>
        <taxon>Charophyceae</taxon>
        <taxon>Charales</taxon>
        <taxon>Characeae</taxon>
        <taxon>Chara</taxon>
    </lineage>
</organism>
<evidence type="ECO:0000313" key="3">
    <source>
        <dbReference type="EMBL" id="GBG75293.1"/>
    </source>
</evidence>
<dbReference type="Gramene" id="GBG75293">
    <property type="protein sequence ID" value="GBG75293"/>
    <property type="gene ID" value="CBR_g19926"/>
</dbReference>
<feature type="region of interest" description="Disordered" evidence="1">
    <location>
        <begin position="206"/>
        <end position="244"/>
    </location>
</feature>
<feature type="region of interest" description="Disordered" evidence="1">
    <location>
        <begin position="15"/>
        <end position="54"/>
    </location>
</feature>
<feature type="region of interest" description="Disordered" evidence="1">
    <location>
        <begin position="104"/>
        <end position="125"/>
    </location>
</feature>
<feature type="domain" description="Poor homologous synapsis 1 PH" evidence="2">
    <location>
        <begin position="51"/>
        <end position="108"/>
    </location>
</feature>
<feature type="compositionally biased region" description="Basic and acidic residues" evidence="1">
    <location>
        <begin position="206"/>
        <end position="215"/>
    </location>
</feature>